<protein>
    <recommendedName>
        <fullName evidence="1">Bro-N domain-containing protein</fullName>
    </recommendedName>
</protein>
<proteinExistence type="predicted"/>
<reference evidence="2 3" key="1">
    <citation type="submission" date="2013-11" db="EMBL/GenBank/DDBJ databases">
        <title>Single cell genomics of uncultured Tannerella BU063 (oral taxon 286).</title>
        <authorList>
            <person name="Beall C.J."/>
            <person name="Campbell A.G."/>
            <person name="Griffen A.L."/>
            <person name="Podar M."/>
            <person name="Leys E.J."/>
        </authorList>
    </citation>
    <scope>NUCLEOTIDE SEQUENCE [LARGE SCALE GENOMIC DNA]</scope>
    <source>
        <strain evidence="2">Cell 5</strain>
    </source>
</reference>
<dbReference type="Pfam" id="PF13310">
    <property type="entry name" value="Virulence_RhuM"/>
    <property type="match status" value="1"/>
</dbReference>
<gene>
    <name evidence="2" type="ORF">T229_07780</name>
</gene>
<dbReference type="Proteomes" id="UP000018872">
    <property type="component" value="Unassembled WGS sequence"/>
</dbReference>
<feature type="domain" description="Bro-N" evidence="1">
    <location>
        <begin position="3"/>
        <end position="124"/>
    </location>
</feature>
<dbReference type="PATRIC" id="fig|1410950.3.peg.1060"/>
<evidence type="ECO:0000259" key="1">
    <source>
        <dbReference type="PROSITE" id="PS51750"/>
    </source>
</evidence>
<comment type="caution">
    <text evidence="2">The sequence shown here is derived from an EMBL/GenBank/DDBJ whole genome shotgun (WGS) entry which is preliminary data.</text>
</comment>
<accession>W2CC95</accession>
<dbReference type="PANTHER" id="PTHR35810">
    <property type="entry name" value="CYTOPLASMIC PROTEIN-RELATED"/>
    <property type="match status" value="1"/>
</dbReference>
<evidence type="ECO:0000313" key="2">
    <source>
        <dbReference type="EMBL" id="ETK04653.1"/>
    </source>
</evidence>
<dbReference type="InterPro" id="IPR003497">
    <property type="entry name" value="BRO_N_domain"/>
</dbReference>
<name>W2CC95_9BACT</name>
<dbReference type="AlphaFoldDB" id="W2CC95"/>
<organism evidence="2 3">
    <name type="scientific">Tannerella sp. oral taxon BU063 isolate Cell 5</name>
    <dbReference type="NCBI Taxonomy" id="1410950"/>
    <lineage>
        <taxon>Bacteria</taxon>
        <taxon>Pseudomonadati</taxon>
        <taxon>Bacteroidota</taxon>
        <taxon>Bacteroidia</taxon>
        <taxon>Bacteroidales</taxon>
        <taxon>Tannerellaceae</taxon>
        <taxon>Tannerella</taxon>
    </lineage>
</organism>
<dbReference type="PROSITE" id="PS51750">
    <property type="entry name" value="BRO_N"/>
    <property type="match status" value="1"/>
</dbReference>
<evidence type="ECO:0000313" key="3">
    <source>
        <dbReference type="Proteomes" id="UP000018872"/>
    </source>
</evidence>
<dbReference type="PANTHER" id="PTHR35810:SF1">
    <property type="entry name" value="CYTOPLASMIC PROTEIN"/>
    <property type="match status" value="1"/>
</dbReference>
<sequence>MMNNNLTPFFLYPLPNNEGEVSALIKDDTIWLTQKSMAHLFGVNLPAISKHLKNIFEEGELEINSTVSKMEIVQNEGGREVKRSIDFYNLDAIISVGYRVSSQKATRFRQWATKVLNEYIRKGFVMDDERLKQGETIFGKDYFKELLERVRSIRASERRIWQQITDIYAECSTDYDLTSPETKEFYAMIQNRFHYAITGHTAAEIVYNKANHN</sequence>
<dbReference type="InterPro" id="IPR011204">
    <property type="entry name" value="Virulence_RhuM-like"/>
</dbReference>
<dbReference type="EMBL" id="AYYC01000624">
    <property type="protein sequence ID" value="ETK04653.1"/>
    <property type="molecule type" value="Genomic_DNA"/>
</dbReference>